<evidence type="ECO:0000256" key="1">
    <source>
        <dbReference type="ARBA" id="ARBA00004651"/>
    </source>
</evidence>
<evidence type="ECO:0000256" key="8">
    <source>
        <dbReference type="ARBA" id="ARBA00023136"/>
    </source>
</evidence>
<gene>
    <name evidence="11" type="ORF">JGS22_014215</name>
</gene>
<sequence>MSTPNEAPAPTRRSRAMAVAQRIGRSLMLPIAALPAAALMLRLGQDDMLGRPNFPDVLNRLAEFLAAGGSALLDNMPLLFAVGIAIGFARRSDGSTALAAVVGYLAFKNVLEVFTDDSLPMVQEVVDGKIVEVAPPVDAGVLGGVVMGIVVALLYQRFHRQKLPEWLGFFGGRRLVPILAAFAGLVIGIVFGYIWPVLGTGLHNFSEWLVGSGATGAGIYGVLNRALIPVGMHHLLNSFPWFQAGSYDGKSGDIARFLAGDPTAGQFMTGFFPIMMFALPAACLAMYHCAKPQRRKVVGGMMASIGLTAFVTGVTEPIEFTFMFIAPVLYAIHAVLTGVSMALTWALGMRDGFGFSAGAIDYLLNFGIAQNPLGLALVGLCFSVVYYALFRFAITKFNLPTPGRESDEEIAEMEKANYKA</sequence>
<dbReference type="PANTHER" id="PTHR30009">
    <property type="entry name" value="CYTOCHROME C-TYPE SYNTHESIS PROTEIN AND PTS TRANSMEMBRANE COMPONENT"/>
    <property type="match status" value="1"/>
</dbReference>
<keyword evidence="5" id="KW-0598">Phosphotransferase system</keyword>
<dbReference type="EMBL" id="JAELVF020000001">
    <property type="protein sequence ID" value="MBU7598736.1"/>
    <property type="molecule type" value="Genomic_DNA"/>
</dbReference>
<dbReference type="AlphaFoldDB" id="A0A949JEY3"/>
<comment type="subcellular location">
    <subcellularLocation>
        <location evidence="1">Cell membrane</location>
        <topology evidence="1">Multi-pass membrane protein</topology>
    </subcellularLocation>
</comment>
<dbReference type="GO" id="GO:0090563">
    <property type="term" value="F:protein-phosphocysteine-sugar phosphotransferase activity"/>
    <property type="evidence" value="ECO:0007669"/>
    <property type="project" value="TreeGrafter"/>
</dbReference>
<feature type="domain" description="PTS EIIC type-1" evidence="10">
    <location>
        <begin position="14"/>
        <end position="406"/>
    </location>
</feature>
<dbReference type="GO" id="GO:0009401">
    <property type="term" value="P:phosphoenolpyruvate-dependent sugar phosphotransferase system"/>
    <property type="evidence" value="ECO:0007669"/>
    <property type="project" value="UniProtKB-KW"/>
</dbReference>
<evidence type="ECO:0000256" key="4">
    <source>
        <dbReference type="ARBA" id="ARBA00022597"/>
    </source>
</evidence>
<keyword evidence="2" id="KW-0813">Transport</keyword>
<name>A0A949JEY3_9ACTN</name>
<keyword evidence="7 9" id="KW-1133">Transmembrane helix</keyword>
<evidence type="ECO:0000256" key="5">
    <source>
        <dbReference type="ARBA" id="ARBA00022683"/>
    </source>
</evidence>
<feature type="transmembrane region" description="Helical" evidence="9">
    <location>
        <begin position="96"/>
        <end position="114"/>
    </location>
</feature>
<keyword evidence="8 9" id="KW-0472">Membrane</keyword>
<feature type="transmembrane region" description="Helical" evidence="9">
    <location>
        <begin position="134"/>
        <end position="155"/>
    </location>
</feature>
<dbReference type="GO" id="GO:0005886">
    <property type="term" value="C:plasma membrane"/>
    <property type="evidence" value="ECO:0007669"/>
    <property type="project" value="UniProtKB-SubCell"/>
</dbReference>
<evidence type="ECO:0000256" key="2">
    <source>
        <dbReference type="ARBA" id="ARBA00022448"/>
    </source>
</evidence>
<evidence type="ECO:0000313" key="12">
    <source>
        <dbReference type="Proteomes" id="UP000694501"/>
    </source>
</evidence>
<feature type="transmembrane region" description="Helical" evidence="9">
    <location>
        <begin position="175"/>
        <end position="195"/>
    </location>
</feature>
<organism evidence="11 12">
    <name type="scientific">Streptomyces tardus</name>
    <dbReference type="NCBI Taxonomy" id="2780544"/>
    <lineage>
        <taxon>Bacteria</taxon>
        <taxon>Bacillati</taxon>
        <taxon>Actinomycetota</taxon>
        <taxon>Actinomycetes</taxon>
        <taxon>Kitasatosporales</taxon>
        <taxon>Streptomycetaceae</taxon>
        <taxon>Streptomyces</taxon>
    </lineage>
</organism>
<evidence type="ECO:0000256" key="3">
    <source>
        <dbReference type="ARBA" id="ARBA00022475"/>
    </source>
</evidence>
<feature type="transmembrane region" description="Helical" evidence="9">
    <location>
        <begin position="320"/>
        <end position="345"/>
    </location>
</feature>
<feature type="transmembrane region" description="Helical" evidence="9">
    <location>
        <begin position="23"/>
        <end position="44"/>
    </location>
</feature>
<dbReference type="PROSITE" id="PS51103">
    <property type="entry name" value="PTS_EIIC_TYPE_1"/>
    <property type="match status" value="1"/>
</dbReference>
<proteinExistence type="predicted"/>
<keyword evidence="6 9" id="KW-0812">Transmembrane</keyword>
<dbReference type="Pfam" id="PF02378">
    <property type="entry name" value="PTS_EIIC"/>
    <property type="match status" value="1"/>
</dbReference>
<dbReference type="Proteomes" id="UP000694501">
    <property type="component" value="Unassembled WGS sequence"/>
</dbReference>
<dbReference type="RefSeq" id="WP_211038655.1">
    <property type="nucleotide sequence ID" value="NZ_JAELVF020000001.1"/>
</dbReference>
<dbReference type="InterPro" id="IPR003352">
    <property type="entry name" value="PTS_EIIC"/>
</dbReference>
<evidence type="ECO:0000313" key="11">
    <source>
        <dbReference type="EMBL" id="MBU7598736.1"/>
    </source>
</evidence>
<keyword evidence="4" id="KW-0762">Sugar transport</keyword>
<protein>
    <submittedName>
        <fullName evidence="11">PTS transporter subunit EIIC</fullName>
    </submittedName>
</protein>
<evidence type="ECO:0000256" key="9">
    <source>
        <dbReference type="SAM" id="Phobius"/>
    </source>
</evidence>
<feature type="transmembrane region" description="Helical" evidence="9">
    <location>
        <begin position="375"/>
        <end position="394"/>
    </location>
</feature>
<evidence type="ECO:0000256" key="7">
    <source>
        <dbReference type="ARBA" id="ARBA00022989"/>
    </source>
</evidence>
<comment type="caution">
    <text evidence="11">The sequence shown here is derived from an EMBL/GenBank/DDBJ whole genome shotgun (WGS) entry which is preliminary data.</text>
</comment>
<feature type="transmembrane region" description="Helical" evidence="9">
    <location>
        <begin position="64"/>
        <end position="89"/>
    </location>
</feature>
<reference evidence="11" key="1">
    <citation type="submission" date="2021-06" db="EMBL/GenBank/DDBJ databases">
        <title>Sequencing of actinobacteria type strains.</title>
        <authorList>
            <person name="Nguyen G.-S."/>
            <person name="Wentzel A."/>
        </authorList>
    </citation>
    <scope>NUCLEOTIDE SEQUENCE</scope>
    <source>
        <strain evidence="11">P38-E01</strain>
    </source>
</reference>
<keyword evidence="3" id="KW-1003">Cell membrane</keyword>
<dbReference type="PANTHER" id="PTHR30009:SF4">
    <property type="entry name" value="PTS SYSTEM N-ACETYLGLUCOSAMINE-SPECIFIC EIICBA COMPONENT"/>
    <property type="match status" value="1"/>
</dbReference>
<evidence type="ECO:0000256" key="6">
    <source>
        <dbReference type="ARBA" id="ARBA00022692"/>
    </source>
</evidence>
<accession>A0A949JEY3</accession>
<dbReference type="InterPro" id="IPR013013">
    <property type="entry name" value="PTS_EIIC_1"/>
</dbReference>
<dbReference type="GO" id="GO:0015764">
    <property type="term" value="P:N-acetylglucosamine transport"/>
    <property type="evidence" value="ECO:0007669"/>
    <property type="project" value="TreeGrafter"/>
</dbReference>
<feature type="transmembrane region" description="Helical" evidence="9">
    <location>
        <begin position="270"/>
        <end position="290"/>
    </location>
</feature>
<keyword evidence="12" id="KW-1185">Reference proteome</keyword>
<dbReference type="GO" id="GO:0008982">
    <property type="term" value="F:protein-N(PI)-phosphohistidine-sugar phosphotransferase activity"/>
    <property type="evidence" value="ECO:0007669"/>
    <property type="project" value="InterPro"/>
</dbReference>
<evidence type="ECO:0000259" key="10">
    <source>
        <dbReference type="PROSITE" id="PS51103"/>
    </source>
</evidence>
<dbReference type="InterPro" id="IPR050429">
    <property type="entry name" value="PTS_Glucose_EIICBA"/>
</dbReference>